<proteinExistence type="inferred from homology"/>
<gene>
    <name evidence="7" type="ORF">ACH5RR_025060</name>
</gene>
<dbReference type="Pfam" id="PF03088">
    <property type="entry name" value="Str_synth"/>
    <property type="match status" value="1"/>
</dbReference>
<keyword evidence="4" id="KW-0325">Glycoprotein</keyword>
<comment type="subcellular location">
    <subcellularLocation>
        <location evidence="1">Vacuole</location>
    </subcellularLocation>
</comment>
<name>A0ABD2Z3K9_9GENT</name>
<evidence type="ECO:0000256" key="3">
    <source>
        <dbReference type="ARBA" id="ARBA00022554"/>
    </source>
</evidence>
<evidence type="ECO:0000313" key="8">
    <source>
        <dbReference type="Proteomes" id="UP001630127"/>
    </source>
</evidence>
<organism evidence="7 8">
    <name type="scientific">Cinchona calisaya</name>
    <dbReference type="NCBI Taxonomy" id="153742"/>
    <lineage>
        <taxon>Eukaryota</taxon>
        <taxon>Viridiplantae</taxon>
        <taxon>Streptophyta</taxon>
        <taxon>Embryophyta</taxon>
        <taxon>Tracheophyta</taxon>
        <taxon>Spermatophyta</taxon>
        <taxon>Magnoliopsida</taxon>
        <taxon>eudicotyledons</taxon>
        <taxon>Gunneridae</taxon>
        <taxon>Pentapetalae</taxon>
        <taxon>asterids</taxon>
        <taxon>lamiids</taxon>
        <taxon>Gentianales</taxon>
        <taxon>Rubiaceae</taxon>
        <taxon>Cinchonoideae</taxon>
        <taxon>Cinchoneae</taxon>
        <taxon>Cinchona</taxon>
    </lineage>
</organism>
<dbReference type="InterPro" id="IPR011042">
    <property type="entry name" value="6-blade_b-propeller_TolB-like"/>
</dbReference>
<keyword evidence="5" id="KW-0732">Signal</keyword>
<dbReference type="EMBL" id="JBJUIK010000011">
    <property type="protein sequence ID" value="KAL3512343.1"/>
    <property type="molecule type" value="Genomic_DNA"/>
</dbReference>
<sequence length="343" mass="37169">MSKLSALVLLLSLPFMVLSHRTMNTFTIFPASGPESLVFDLAGQGPYTSVSDGRILKYNGAYVGCEEFAYASPIRTKEECDSTTDPDLGPTCGRPLGLGFNYRTEELYIADAYFGLCKVGPKGGLAKQLATSAEGGPFKWLDALEVDSRTGIVYFTDLSTKYTMKEITEVARTRDPTGRVMSYDPVTKEVNVLMSGLPGPGGLAVSKDSAFILISLYFGDKILKYWLEGPKAGTGEPILSVPGPTNIKRTWLGDFWIATNLIIQKPAPVNIPGGVKVDESGTVLESLTFGGIYNNSAITEVQEYDGSYYIGSLYLPFAATSKEKILGDPWFSLDEIDFQGSLA</sequence>
<feature type="signal peptide" evidence="5">
    <location>
        <begin position="1"/>
        <end position="19"/>
    </location>
</feature>
<evidence type="ECO:0000256" key="4">
    <source>
        <dbReference type="ARBA" id="ARBA00023180"/>
    </source>
</evidence>
<accession>A0ABD2Z3K9</accession>
<dbReference type="PANTHER" id="PTHR10426:SF136">
    <property type="entry name" value="PROTEIN STRICTOSIDINE SYNTHASE-LIKE 9-LIKE"/>
    <property type="match status" value="1"/>
</dbReference>
<evidence type="ECO:0000313" key="7">
    <source>
        <dbReference type="EMBL" id="KAL3512343.1"/>
    </source>
</evidence>
<dbReference type="Gene3D" id="2.120.10.30">
    <property type="entry name" value="TolB, C-terminal domain"/>
    <property type="match status" value="1"/>
</dbReference>
<dbReference type="AlphaFoldDB" id="A0ABD2Z3K9"/>
<keyword evidence="8" id="KW-1185">Reference proteome</keyword>
<dbReference type="Proteomes" id="UP001630127">
    <property type="component" value="Unassembled WGS sequence"/>
</dbReference>
<protein>
    <recommendedName>
        <fullName evidence="6">Strictosidine synthase conserved region domain-containing protein</fullName>
    </recommendedName>
</protein>
<dbReference type="InterPro" id="IPR018119">
    <property type="entry name" value="Strictosidine_synth_cons-reg"/>
</dbReference>
<feature type="domain" description="Strictosidine synthase conserved region" evidence="6">
    <location>
        <begin position="142"/>
        <end position="229"/>
    </location>
</feature>
<comment type="similarity">
    <text evidence="2">Belongs to the strictosidine synthase family.</text>
</comment>
<keyword evidence="3" id="KW-0926">Vacuole</keyword>
<comment type="caution">
    <text evidence="7">The sequence shown here is derived from an EMBL/GenBank/DDBJ whole genome shotgun (WGS) entry which is preliminary data.</text>
</comment>
<dbReference type="PANTHER" id="PTHR10426">
    <property type="entry name" value="STRICTOSIDINE SYNTHASE-RELATED"/>
    <property type="match status" value="1"/>
</dbReference>
<evidence type="ECO:0000259" key="6">
    <source>
        <dbReference type="Pfam" id="PF03088"/>
    </source>
</evidence>
<dbReference type="GO" id="GO:0005773">
    <property type="term" value="C:vacuole"/>
    <property type="evidence" value="ECO:0007669"/>
    <property type="project" value="UniProtKB-SubCell"/>
</dbReference>
<feature type="chain" id="PRO_5044876558" description="Strictosidine synthase conserved region domain-containing protein" evidence="5">
    <location>
        <begin position="20"/>
        <end position="343"/>
    </location>
</feature>
<reference evidence="7 8" key="1">
    <citation type="submission" date="2024-11" db="EMBL/GenBank/DDBJ databases">
        <title>A near-complete genome assembly of Cinchona calisaya.</title>
        <authorList>
            <person name="Lian D.C."/>
            <person name="Zhao X.W."/>
            <person name="Wei L."/>
        </authorList>
    </citation>
    <scope>NUCLEOTIDE SEQUENCE [LARGE SCALE GENOMIC DNA]</scope>
    <source>
        <tissue evidence="7">Nenye</tissue>
    </source>
</reference>
<evidence type="ECO:0000256" key="2">
    <source>
        <dbReference type="ARBA" id="ARBA00009191"/>
    </source>
</evidence>
<evidence type="ECO:0000256" key="1">
    <source>
        <dbReference type="ARBA" id="ARBA00004116"/>
    </source>
</evidence>
<dbReference type="SUPFAM" id="SSF63829">
    <property type="entry name" value="Calcium-dependent phosphotriesterase"/>
    <property type="match status" value="1"/>
</dbReference>
<evidence type="ECO:0000256" key="5">
    <source>
        <dbReference type="SAM" id="SignalP"/>
    </source>
</evidence>